<protein>
    <recommendedName>
        <fullName evidence="4">Glycosyltransferase RgtA/B/C/D-like domain-containing protein</fullName>
    </recommendedName>
</protein>
<feature type="transmembrane region" description="Helical" evidence="1">
    <location>
        <begin position="316"/>
        <end position="333"/>
    </location>
</feature>
<reference evidence="2 3" key="1">
    <citation type="journal article" date="2014" name="Antonie Van Leeuwenhoek">
        <title>Hyphomonas beringensis sp. nov. and Hyphomonas chukchiensis sp. nov., isolated from surface seawater of the Bering Sea and Chukchi Sea.</title>
        <authorList>
            <person name="Li C."/>
            <person name="Lai Q."/>
            <person name="Li G."/>
            <person name="Dong C."/>
            <person name="Wang J."/>
            <person name="Liao Y."/>
            <person name="Shao Z."/>
        </authorList>
    </citation>
    <scope>NUCLEOTIDE SEQUENCE [LARGE SCALE GENOMIC DNA]</scope>
    <source>
        <strain evidence="2 3">SCH89</strain>
    </source>
</reference>
<evidence type="ECO:0000313" key="2">
    <source>
        <dbReference type="EMBL" id="KDA00337.1"/>
    </source>
</evidence>
<feature type="transmembrane region" description="Helical" evidence="1">
    <location>
        <begin position="162"/>
        <end position="179"/>
    </location>
</feature>
<dbReference type="EMBL" id="ARYL01000060">
    <property type="protein sequence ID" value="KDA00337.1"/>
    <property type="molecule type" value="Genomic_DNA"/>
</dbReference>
<feature type="transmembrane region" description="Helical" evidence="1">
    <location>
        <begin position="340"/>
        <end position="357"/>
    </location>
</feature>
<feature type="transmembrane region" description="Helical" evidence="1">
    <location>
        <begin position="363"/>
        <end position="384"/>
    </location>
</feature>
<evidence type="ECO:0000256" key="1">
    <source>
        <dbReference type="SAM" id="Phobius"/>
    </source>
</evidence>
<feature type="transmembrane region" description="Helical" evidence="1">
    <location>
        <begin position="91"/>
        <end position="114"/>
    </location>
</feature>
<gene>
    <name evidence="2" type="ORF">HOC_19456</name>
</gene>
<dbReference type="PATRIC" id="fig|1280953.3.peg.3886"/>
<name>A0A059G259_9PROT</name>
<keyword evidence="1" id="KW-0472">Membrane</keyword>
<feature type="transmembrane region" description="Helical" evidence="1">
    <location>
        <begin position="208"/>
        <end position="225"/>
    </location>
</feature>
<evidence type="ECO:0008006" key="4">
    <source>
        <dbReference type="Google" id="ProtNLM"/>
    </source>
</evidence>
<dbReference type="Proteomes" id="UP000024942">
    <property type="component" value="Unassembled WGS sequence"/>
</dbReference>
<keyword evidence="3" id="KW-1185">Reference proteome</keyword>
<dbReference type="OrthoDB" id="1814621at2"/>
<accession>A0A059G259</accession>
<feature type="transmembrane region" description="Helical" evidence="1">
    <location>
        <begin position="21"/>
        <end position="40"/>
    </location>
</feature>
<comment type="caution">
    <text evidence="2">The sequence shown here is derived from an EMBL/GenBank/DDBJ whole genome shotgun (WGS) entry which is preliminary data.</text>
</comment>
<organism evidence="2 3">
    <name type="scientific">Hyphomonas oceanitis SCH89</name>
    <dbReference type="NCBI Taxonomy" id="1280953"/>
    <lineage>
        <taxon>Bacteria</taxon>
        <taxon>Pseudomonadati</taxon>
        <taxon>Pseudomonadota</taxon>
        <taxon>Alphaproteobacteria</taxon>
        <taxon>Hyphomonadales</taxon>
        <taxon>Hyphomonadaceae</taxon>
        <taxon>Hyphomonas</taxon>
    </lineage>
</organism>
<feature type="transmembrane region" description="Helical" evidence="1">
    <location>
        <begin position="135"/>
        <end position="156"/>
    </location>
</feature>
<feature type="transmembrane region" description="Helical" evidence="1">
    <location>
        <begin position="396"/>
        <end position="415"/>
    </location>
</feature>
<dbReference type="eggNOG" id="ENOG5030CE8">
    <property type="taxonomic scope" value="Bacteria"/>
</dbReference>
<feature type="transmembrane region" description="Helical" evidence="1">
    <location>
        <begin position="186"/>
        <end position="202"/>
    </location>
</feature>
<keyword evidence="1" id="KW-0812">Transmembrane</keyword>
<feature type="transmembrane region" description="Helical" evidence="1">
    <location>
        <begin position="232"/>
        <end position="251"/>
    </location>
</feature>
<dbReference type="AlphaFoldDB" id="A0A059G259"/>
<evidence type="ECO:0000313" key="3">
    <source>
        <dbReference type="Proteomes" id="UP000024942"/>
    </source>
</evidence>
<keyword evidence="1" id="KW-1133">Transmembrane helix</keyword>
<sequence length="539" mass="60054">MDLWQMALRFSNAWLRKALRDGAILMVCLLAAVTLTVFYGHDANWDLRNYHLYLGYAFLEGHFDNDIAPADFQSLFNPLLDAPYYFTLKHFGLKVASILLSVYFGLYAFVLWKLNRLVFACPVFSSHYANNTSNYMLPLVATVLGLTAAATFSQSATTFNEIQLALLVLMGFVIGLYAVGRGTIKLRYFVVAGLLIGAAGGLKLTAFTYAPAFVIGLVAVYGITLSIRPVAAFSVAWVGGLLLTYGWWAIFLEQRYDSPMFPLYNSIFKSGWYPEINFKDMRFVPNSPAEWVLYPLNWAVRVSGEVSEPLLRDPRLALFLLLGTVLVFFRSRLLLTSRRLRFLVVFAFAAYIIWLIQFSYLRYAVAVEGVATTVIIVAIAAIFMVGERASRDESTVIASILLLIAVQSFTKYPAWGRMPFSQTEIQVNVPSVPDNALVLVIGPPLTYVLPFIDAEDLTFVGITQTTLNARGYKFHQETVDKIRDHDGSIKLLIRGAAFGPELQQEFGVTIVGGTCYPVTTNFEPGALDISMCTGEKIMP</sequence>
<dbReference type="STRING" id="1280953.HOC_19456"/>
<dbReference type="RefSeq" id="WP_035541675.1">
    <property type="nucleotide sequence ID" value="NZ_ARYL01000060.1"/>
</dbReference>
<proteinExistence type="predicted"/>